<evidence type="ECO:0000313" key="1">
    <source>
        <dbReference type="EMBL" id="KAK3045181.1"/>
    </source>
</evidence>
<keyword evidence="2" id="KW-1185">Reference proteome</keyword>
<proteinExistence type="predicted"/>
<evidence type="ECO:0000313" key="2">
    <source>
        <dbReference type="Proteomes" id="UP001186974"/>
    </source>
</evidence>
<name>A0ACC3CVJ7_9PEZI</name>
<organism evidence="1 2">
    <name type="scientific">Coniosporium uncinatum</name>
    <dbReference type="NCBI Taxonomy" id="93489"/>
    <lineage>
        <taxon>Eukaryota</taxon>
        <taxon>Fungi</taxon>
        <taxon>Dikarya</taxon>
        <taxon>Ascomycota</taxon>
        <taxon>Pezizomycotina</taxon>
        <taxon>Dothideomycetes</taxon>
        <taxon>Dothideomycetes incertae sedis</taxon>
        <taxon>Coniosporium</taxon>
    </lineage>
</organism>
<accession>A0ACC3CVJ7</accession>
<protein>
    <submittedName>
        <fullName evidence="1">Uncharacterized protein</fullName>
    </submittedName>
</protein>
<dbReference type="EMBL" id="JAWDJW010010929">
    <property type="protein sequence ID" value="KAK3045181.1"/>
    <property type="molecule type" value="Genomic_DNA"/>
</dbReference>
<comment type="caution">
    <text evidence="1">The sequence shown here is derived from an EMBL/GenBank/DDBJ whole genome shotgun (WGS) entry which is preliminary data.</text>
</comment>
<reference evidence="1" key="1">
    <citation type="submission" date="2024-09" db="EMBL/GenBank/DDBJ databases">
        <title>Black Yeasts Isolated from many extreme environments.</title>
        <authorList>
            <person name="Coleine C."/>
            <person name="Stajich J.E."/>
            <person name="Selbmann L."/>
        </authorList>
    </citation>
    <scope>NUCLEOTIDE SEQUENCE</scope>
    <source>
        <strain evidence="1">CCFEE 5737</strain>
    </source>
</reference>
<gene>
    <name evidence="1" type="ORF">LTS18_014383</name>
</gene>
<sequence>MGSIRMKENLLVAQLAKRDIQALNAEVPLSPSVMAVHPTPPPPHARSMESWSYSSSMEPVILSVPATTAEASAVGPGMPEVIEPPEGYQSRWDESRKGRGFFRGQRRGAVSEADEVELASNAE</sequence>
<dbReference type="Proteomes" id="UP001186974">
    <property type="component" value="Unassembled WGS sequence"/>
</dbReference>